<comment type="caution">
    <text evidence="5">The sequence shown here is derived from an EMBL/GenBank/DDBJ whole genome shotgun (WGS) entry which is preliminary data.</text>
</comment>
<dbReference type="PANTHER" id="PTHR10509">
    <property type="entry name" value="O-METHYLTRANSFERASE-RELATED"/>
    <property type="match status" value="1"/>
</dbReference>
<keyword evidence="3" id="KW-0949">S-adenosyl-L-methionine</keyword>
<proteinExistence type="inferred from homology"/>
<dbReference type="GO" id="GO:0008757">
    <property type="term" value="F:S-adenosylmethionine-dependent methyltransferase activity"/>
    <property type="evidence" value="ECO:0007669"/>
    <property type="project" value="TreeGrafter"/>
</dbReference>
<evidence type="ECO:0000256" key="4">
    <source>
        <dbReference type="ARBA" id="ARBA00023453"/>
    </source>
</evidence>
<dbReference type="OrthoDB" id="10251242at2759"/>
<dbReference type="EMBL" id="MU157836">
    <property type="protein sequence ID" value="KAF9531042.1"/>
    <property type="molecule type" value="Genomic_DNA"/>
</dbReference>
<dbReference type="InterPro" id="IPR050362">
    <property type="entry name" value="Cation-dep_OMT"/>
</dbReference>
<evidence type="ECO:0000313" key="5">
    <source>
        <dbReference type="EMBL" id="KAF9531042.1"/>
    </source>
</evidence>
<dbReference type="GO" id="GO:0032259">
    <property type="term" value="P:methylation"/>
    <property type="evidence" value="ECO:0007669"/>
    <property type="project" value="UniProtKB-KW"/>
</dbReference>
<evidence type="ECO:0000256" key="2">
    <source>
        <dbReference type="ARBA" id="ARBA00022679"/>
    </source>
</evidence>
<dbReference type="InterPro" id="IPR029063">
    <property type="entry name" value="SAM-dependent_MTases_sf"/>
</dbReference>
<dbReference type="PROSITE" id="PS51682">
    <property type="entry name" value="SAM_OMT_I"/>
    <property type="match status" value="1"/>
</dbReference>
<name>A0A9P6ELL0_9AGAR</name>
<keyword evidence="6" id="KW-1185">Reference proteome</keyword>
<dbReference type="Proteomes" id="UP000807306">
    <property type="component" value="Unassembled WGS sequence"/>
</dbReference>
<dbReference type="PANTHER" id="PTHR10509:SF14">
    <property type="entry name" value="CAFFEOYL-COA O-METHYLTRANSFERASE 3-RELATED"/>
    <property type="match status" value="1"/>
</dbReference>
<dbReference type="Pfam" id="PF01596">
    <property type="entry name" value="Methyltransf_3"/>
    <property type="match status" value="1"/>
</dbReference>
<dbReference type="CDD" id="cd02440">
    <property type="entry name" value="AdoMet_MTases"/>
    <property type="match status" value="1"/>
</dbReference>
<accession>A0A9P6ELL0</accession>
<organism evidence="5 6">
    <name type="scientific">Crepidotus variabilis</name>
    <dbReference type="NCBI Taxonomy" id="179855"/>
    <lineage>
        <taxon>Eukaryota</taxon>
        <taxon>Fungi</taxon>
        <taxon>Dikarya</taxon>
        <taxon>Basidiomycota</taxon>
        <taxon>Agaricomycotina</taxon>
        <taxon>Agaricomycetes</taxon>
        <taxon>Agaricomycetidae</taxon>
        <taxon>Agaricales</taxon>
        <taxon>Agaricineae</taxon>
        <taxon>Crepidotaceae</taxon>
        <taxon>Crepidotus</taxon>
    </lineage>
</organism>
<dbReference type="SUPFAM" id="SSF53335">
    <property type="entry name" value="S-adenosyl-L-methionine-dependent methyltransferases"/>
    <property type="match status" value="1"/>
</dbReference>
<dbReference type="InterPro" id="IPR002935">
    <property type="entry name" value="SAM_O-MeTrfase"/>
</dbReference>
<gene>
    <name evidence="5" type="ORF">CPB83DRAFT_849222</name>
</gene>
<keyword evidence="2" id="KW-0808">Transferase</keyword>
<protein>
    <submittedName>
        <fullName evidence="5">O-methyltransferase-domain-containing protein</fullName>
    </submittedName>
</protein>
<dbReference type="GO" id="GO:0008171">
    <property type="term" value="F:O-methyltransferase activity"/>
    <property type="evidence" value="ECO:0007669"/>
    <property type="project" value="InterPro"/>
</dbReference>
<dbReference type="AlphaFoldDB" id="A0A9P6ELL0"/>
<evidence type="ECO:0000256" key="1">
    <source>
        <dbReference type="ARBA" id="ARBA00022603"/>
    </source>
</evidence>
<evidence type="ECO:0000256" key="3">
    <source>
        <dbReference type="ARBA" id="ARBA00022691"/>
    </source>
</evidence>
<reference evidence="5" key="1">
    <citation type="submission" date="2020-11" db="EMBL/GenBank/DDBJ databases">
        <authorList>
            <consortium name="DOE Joint Genome Institute"/>
            <person name="Ahrendt S."/>
            <person name="Riley R."/>
            <person name="Andreopoulos W."/>
            <person name="Labutti K."/>
            <person name="Pangilinan J."/>
            <person name="Ruiz-Duenas F.J."/>
            <person name="Barrasa J.M."/>
            <person name="Sanchez-Garcia M."/>
            <person name="Camarero S."/>
            <person name="Miyauchi S."/>
            <person name="Serrano A."/>
            <person name="Linde D."/>
            <person name="Babiker R."/>
            <person name="Drula E."/>
            <person name="Ayuso-Fernandez I."/>
            <person name="Pacheco R."/>
            <person name="Padilla G."/>
            <person name="Ferreira P."/>
            <person name="Barriuso J."/>
            <person name="Kellner H."/>
            <person name="Castanera R."/>
            <person name="Alfaro M."/>
            <person name="Ramirez L."/>
            <person name="Pisabarro A.G."/>
            <person name="Kuo A."/>
            <person name="Tritt A."/>
            <person name="Lipzen A."/>
            <person name="He G."/>
            <person name="Yan M."/>
            <person name="Ng V."/>
            <person name="Cullen D."/>
            <person name="Martin F."/>
            <person name="Rosso M.-N."/>
            <person name="Henrissat B."/>
            <person name="Hibbett D."/>
            <person name="Martinez A.T."/>
            <person name="Grigoriev I.V."/>
        </authorList>
    </citation>
    <scope>NUCLEOTIDE SEQUENCE</scope>
    <source>
        <strain evidence="5">CBS 506.95</strain>
    </source>
</reference>
<keyword evidence="1" id="KW-0489">Methyltransferase</keyword>
<evidence type="ECO:0000313" key="6">
    <source>
        <dbReference type="Proteomes" id="UP000807306"/>
    </source>
</evidence>
<comment type="similarity">
    <text evidence="4">Belongs to the class I-like SAM-binding methyltransferase superfamily. Cation-dependent O-methyltransferase family.</text>
</comment>
<dbReference type="Gene3D" id="3.40.50.150">
    <property type="entry name" value="Vaccinia Virus protein VP39"/>
    <property type="match status" value="1"/>
</dbReference>
<sequence length="264" mass="29634">MNPPADQAHAFPARVYHPQKTSLARYLYIHPSIHMSNWKTDRERTSSLSDWTQVEEYSNSFLVRQDDAFNAIQHNDKNRGLPDIAVSANQGKFLYLLAKTFGARRCLEVGTLGGFSTAWMARAVPDDGKVVTFELNENYGKIARENWKIAGVSDKISLVLGSATETLVQYDPKERFDLAFIDADKEHCLLYFREAKRLVRKGGVIIVDNVVRYGKVADPSYQDHDTNGVRDLLKAIQSDDDVDATSLNTVGSKGLDGFLYALLK</sequence>